<dbReference type="Proteomes" id="UP000018208">
    <property type="component" value="Unassembled WGS sequence"/>
</dbReference>
<reference evidence="2" key="2">
    <citation type="submission" date="2020-12" db="EMBL/GenBank/DDBJ databases">
        <title>New Spironucleus salmonicida genome in near-complete chromosomes.</title>
        <authorList>
            <person name="Xu F."/>
            <person name="Kurt Z."/>
            <person name="Jimenez-Gonzalez A."/>
            <person name="Astvaldsson A."/>
            <person name="Andersson J.O."/>
            <person name="Svard S.G."/>
        </authorList>
    </citation>
    <scope>NUCLEOTIDE SEQUENCE</scope>
    <source>
        <strain evidence="2">ATCC 50377</strain>
    </source>
</reference>
<sequence length="159" mass="18293">MSLEVSEIQKYKIGENVSIKVKGVVFKGQISEHGIDKMTMIDTYRQGQDKPIPKTNIPYKLVESIQNDAPIDILDVILDKPHNIYELAPQVNNKQHVQKQSHSQNTDNNMNIEEVINDGQNWDESKKVREQKRLNDGIQKNPVMNGFFDNLTVSNYNKK</sequence>
<protein>
    <submittedName>
        <fullName evidence="1">Uncharacterized protein</fullName>
    </submittedName>
</protein>
<dbReference type="VEuPathDB" id="GiardiaDB:SS50377_27424"/>
<evidence type="ECO:0000313" key="1">
    <source>
        <dbReference type="EMBL" id="EST43285.1"/>
    </source>
</evidence>
<evidence type="ECO:0000313" key="2">
    <source>
        <dbReference type="EMBL" id="KAH0571124.1"/>
    </source>
</evidence>
<dbReference type="EMBL" id="AUWU02000007">
    <property type="protein sequence ID" value="KAH0571124.1"/>
    <property type="molecule type" value="Genomic_DNA"/>
</dbReference>
<accession>V6LFG7</accession>
<organism evidence="1">
    <name type="scientific">Spironucleus salmonicida</name>
    <dbReference type="NCBI Taxonomy" id="348837"/>
    <lineage>
        <taxon>Eukaryota</taxon>
        <taxon>Metamonada</taxon>
        <taxon>Diplomonadida</taxon>
        <taxon>Hexamitidae</taxon>
        <taxon>Hexamitinae</taxon>
        <taxon>Spironucleus</taxon>
    </lineage>
</organism>
<keyword evidence="3" id="KW-1185">Reference proteome</keyword>
<gene>
    <name evidence="1" type="ORF">SS50377_16950</name>
    <name evidence="2" type="ORF">SS50377_27424</name>
</gene>
<reference evidence="1 2" key="1">
    <citation type="journal article" date="2014" name="PLoS Genet.">
        <title>The Genome of Spironucleus salmonicida Highlights a Fish Pathogen Adapted to Fluctuating Environments.</title>
        <authorList>
            <person name="Xu F."/>
            <person name="Jerlstrom-Hultqvist J."/>
            <person name="Einarsson E."/>
            <person name="Astvaldsson A."/>
            <person name="Svard S.G."/>
            <person name="Andersson J.O."/>
        </authorList>
    </citation>
    <scope>NUCLEOTIDE SEQUENCE</scope>
    <source>
        <strain evidence="2">ATCC 50377</strain>
    </source>
</reference>
<proteinExistence type="predicted"/>
<dbReference type="AlphaFoldDB" id="V6LFG7"/>
<dbReference type="EMBL" id="KI546139">
    <property type="protein sequence ID" value="EST43285.1"/>
    <property type="molecule type" value="Genomic_DNA"/>
</dbReference>
<name>V6LFG7_9EUKA</name>
<evidence type="ECO:0000313" key="3">
    <source>
        <dbReference type="Proteomes" id="UP000018208"/>
    </source>
</evidence>